<comment type="caution">
    <text evidence="1">The sequence shown here is derived from an EMBL/GenBank/DDBJ whole genome shotgun (WGS) entry which is preliminary data.</text>
</comment>
<evidence type="ECO:0000313" key="1">
    <source>
        <dbReference type="EMBL" id="KAI3768656.1"/>
    </source>
</evidence>
<reference evidence="1 2" key="2">
    <citation type="journal article" date="2022" name="Mol. Ecol. Resour.">
        <title>The genomes of chicory, endive, great burdock and yacon provide insights into Asteraceae paleo-polyploidization history and plant inulin production.</title>
        <authorList>
            <person name="Fan W."/>
            <person name="Wang S."/>
            <person name="Wang H."/>
            <person name="Wang A."/>
            <person name="Jiang F."/>
            <person name="Liu H."/>
            <person name="Zhao H."/>
            <person name="Xu D."/>
            <person name="Zhang Y."/>
        </authorList>
    </citation>
    <scope>NUCLEOTIDE SEQUENCE [LARGE SCALE GENOMIC DNA]</scope>
    <source>
        <strain evidence="2">cv. Punajuju</strain>
        <tissue evidence="1">Leaves</tissue>
    </source>
</reference>
<organism evidence="1 2">
    <name type="scientific">Cichorium intybus</name>
    <name type="common">Chicory</name>
    <dbReference type="NCBI Taxonomy" id="13427"/>
    <lineage>
        <taxon>Eukaryota</taxon>
        <taxon>Viridiplantae</taxon>
        <taxon>Streptophyta</taxon>
        <taxon>Embryophyta</taxon>
        <taxon>Tracheophyta</taxon>
        <taxon>Spermatophyta</taxon>
        <taxon>Magnoliopsida</taxon>
        <taxon>eudicotyledons</taxon>
        <taxon>Gunneridae</taxon>
        <taxon>Pentapetalae</taxon>
        <taxon>asterids</taxon>
        <taxon>campanulids</taxon>
        <taxon>Asterales</taxon>
        <taxon>Asteraceae</taxon>
        <taxon>Cichorioideae</taxon>
        <taxon>Cichorieae</taxon>
        <taxon>Cichoriinae</taxon>
        <taxon>Cichorium</taxon>
    </lineage>
</organism>
<reference evidence="2" key="1">
    <citation type="journal article" date="2022" name="Mol. Ecol. Resour.">
        <title>The genomes of chicory, endive, great burdock and yacon provide insights into Asteraceae palaeo-polyploidization history and plant inulin production.</title>
        <authorList>
            <person name="Fan W."/>
            <person name="Wang S."/>
            <person name="Wang H."/>
            <person name="Wang A."/>
            <person name="Jiang F."/>
            <person name="Liu H."/>
            <person name="Zhao H."/>
            <person name="Xu D."/>
            <person name="Zhang Y."/>
        </authorList>
    </citation>
    <scope>NUCLEOTIDE SEQUENCE [LARGE SCALE GENOMIC DNA]</scope>
    <source>
        <strain evidence="2">cv. Punajuju</strain>
    </source>
</reference>
<accession>A0ACB9FD89</accession>
<evidence type="ECO:0000313" key="2">
    <source>
        <dbReference type="Proteomes" id="UP001055811"/>
    </source>
</evidence>
<dbReference type="Proteomes" id="UP001055811">
    <property type="component" value="Linkage Group LG03"/>
</dbReference>
<gene>
    <name evidence="1" type="ORF">L2E82_19486</name>
</gene>
<sequence length="132" mass="15279">MCNYLCKNLVGEIAQEYAKRLNEEATVDDLIELVEQIVAFHMKHNAEPEAVHLLMEVEFLDLLVKHVDKANYKMTYPYLTTSARDAALLYMLSGDYNPLHANPNIAEVAGVNQFLYQQWHQMNIEEDMFART</sequence>
<keyword evidence="2" id="KW-1185">Reference proteome</keyword>
<proteinExistence type="predicted"/>
<name>A0ACB9FD89_CICIN</name>
<dbReference type="EMBL" id="CM042011">
    <property type="protein sequence ID" value="KAI3768656.1"/>
    <property type="molecule type" value="Genomic_DNA"/>
</dbReference>
<protein>
    <submittedName>
        <fullName evidence="1">Uncharacterized protein</fullName>
    </submittedName>
</protein>